<dbReference type="PANTHER" id="PTHR42985">
    <property type="entry name" value="SODIUM-COUPLED MONOCARBOXYLATE TRANSPORTER"/>
    <property type="match status" value="1"/>
</dbReference>
<evidence type="ECO:0000256" key="1">
    <source>
        <dbReference type="ARBA" id="ARBA00004651"/>
    </source>
</evidence>
<evidence type="ECO:0000256" key="5">
    <source>
        <dbReference type="ARBA" id="ARBA00023065"/>
    </source>
</evidence>
<feature type="region of interest" description="Disordered" evidence="7">
    <location>
        <begin position="215"/>
        <end position="234"/>
    </location>
</feature>
<dbReference type="GO" id="GO:0005886">
    <property type="term" value="C:plasma membrane"/>
    <property type="evidence" value="ECO:0007669"/>
    <property type="project" value="UniProtKB-SubCell"/>
</dbReference>
<evidence type="ECO:0000256" key="7">
    <source>
        <dbReference type="SAM" id="MobiDB-lite"/>
    </source>
</evidence>
<keyword evidence="4" id="KW-0915">Sodium</keyword>
<reference evidence="8" key="1">
    <citation type="submission" date="2020-11" db="EMBL/GenBank/DDBJ databases">
        <authorList>
            <person name="Tran Van P."/>
        </authorList>
    </citation>
    <scope>NUCLEOTIDE SEQUENCE</scope>
</reference>
<accession>A0A7R9F990</accession>
<dbReference type="AlphaFoldDB" id="A0A7R9F990"/>
<dbReference type="InterPro" id="IPR038377">
    <property type="entry name" value="Na/Glc_symporter_sf"/>
</dbReference>
<dbReference type="PANTHER" id="PTHR42985:SF40">
    <property type="entry name" value="LD47995P-RELATED"/>
    <property type="match status" value="1"/>
</dbReference>
<keyword evidence="3" id="KW-0472">Membrane</keyword>
<dbReference type="GO" id="GO:0006814">
    <property type="term" value="P:sodium ion transport"/>
    <property type="evidence" value="ECO:0007669"/>
    <property type="project" value="UniProtKB-KW"/>
</dbReference>
<name>A0A7R9F990_9NEOP</name>
<evidence type="ECO:0000313" key="8">
    <source>
        <dbReference type="EMBL" id="CAD7449004.1"/>
    </source>
</evidence>
<dbReference type="InterPro" id="IPR051163">
    <property type="entry name" value="Sodium:Solute_Symporter_SSF"/>
</dbReference>
<comment type="subcellular location">
    <subcellularLocation>
        <location evidence="1">Cell membrane</location>
        <topology evidence="1">Multi-pass membrane protein</topology>
    </subcellularLocation>
</comment>
<dbReference type="GO" id="GO:0015293">
    <property type="term" value="F:symporter activity"/>
    <property type="evidence" value="ECO:0007669"/>
    <property type="project" value="TreeGrafter"/>
</dbReference>
<evidence type="ECO:0000256" key="4">
    <source>
        <dbReference type="ARBA" id="ARBA00023053"/>
    </source>
</evidence>
<keyword evidence="6" id="KW-0739">Sodium transport</keyword>
<gene>
    <name evidence="8" type="ORF">TBIB3V08_LOCUS11284</name>
</gene>
<dbReference type="EMBL" id="OD570925">
    <property type="protein sequence ID" value="CAD7449004.1"/>
    <property type="molecule type" value="Genomic_DNA"/>
</dbReference>
<dbReference type="Gene3D" id="1.20.1730.10">
    <property type="entry name" value="Sodium/glucose cotransporter"/>
    <property type="match status" value="1"/>
</dbReference>
<evidence type="ECO:0000256" key="6">
    <source>
        <dbReference type="ARBA" id="ARBA00023201"/>
    </source>
</evidence>
<organism evidence="8">
    <name type="scientific">Timema bartmani</name>
    <dbReference type="NCBI Taxonomy" id="61472"/>
    <lineage>
        <taxon>Eukaryota</taxon>
        <taxon>Metazoa</taxon>
        <taxon>Ecdysozoa</taxon>
        <taxon>Arthropoda</taxon>
        <taxon>Hexapoda</taxon>
        <taxon>Insecta</taxon>
        <taxon>Pterygota</taxon>
        <taxon>Neoptera</taxon>
        <taxon>Polyneoptera</taxon>
        <taxon>Phasmatodea</taxon>
        <taxon>Timematodea</taxon>
        <taxon>Timematoidea</taxon>
        <taxon>Timematidae</taxon>
        <taxon>Timema</taxon>
    </lineage>
</organism>
<keyword evidence="3" id="KW-1003">Cell membrane</keyword>
<evidence type="ECO:0000256" key="3">
    <source>
        <dbReference type="ARBA" id="ARBA00022475"/>
    </source>
</evidence>
<sequence>MRGGQTGASERLSARALKIELVQFFKRARSSRWDVDPTVRHTVWSLVFGGSCMWLVTNAVDQGMTQRYMALGTAKQASMVLGHIDEITIPMELSKFFSKSENLSSKMNSPKTPVSKVLGHIDEITMPMELSELFSKSENLSSKINFPKTPVSKVLGHIDEITLPMELSEFFHKSEKLSSEMNSPKTPVAKVLGHIDEITLPMELSEFFHKSEKLSSKMNSPKTPVAKVLDGPEI</sequence>
<protein>
    <submittedName>
        <fullName evidence="8">Uncharacterized protein</fullName>
    </submittedName>
</protein>
<keyword evidence="2" id="KW-0813">Transport</keyword>
<proteinExistence type="predicted"/>
<evidence type="ECO:0000256" key="2">
    <source>
        <dbReference type="ARBA" id="ARBA00022448"/>
    </source>
</evidence>
<keyword evidence="5" id="KW-0406">Ion transport</keyword>